<evidence type="ECO:0000256" key="1">
    <source>
        <dbReference type="ARBA" id="ARBA00010945"/>
    </source>
</evidence>
<dbReference type="AlphaFoldDB" id="A0A3A1YSB0"/>
<comment type="caution">
    <text evidence="7">The sequence shown here is derived from an EMBL/GenBank/DDBJ whole genome shotgun (WGS) entry which is preliminary data.</text>
</comment>
<dbReference type="NCBIfam" id="NF002955">
    <property type="entry name" value="PRK03609.1"/>
    <property type="match status" value="1"/>
</dbReference>
<accession>A0A3A1YSB0</accession>
<dbReference type="OrthoDB" id="9808813at2"/>
<keyword evidence="3" id="KW-0741">SOS mutagenesis</keyword>
<organism evidence="7 8">
    <name type="scientific">Neopusillimonas maritima</name>
    <dbReference type="NCBI Taxonomy" id="2026239"/>
    <lineage>
        <taxon>Bacteria</taxon>
        <taxon>Pseudomonadati</taxon>
        <taxon>Pseudomonadota</taxon>
        <taxon>Betaproteobacteria</taxon>
        <taxon>Burkholderiales</taxon>
        <taxon>Alcaligenaceae</taxon>
        <taxon>Neopusillimonas</taxon>
    </lineage>
</organism>
<protein>
    <recommendedName>
        <fullName evidence="6">UmuC domain-containing protein</fullName>
    </recommendedName>
</protein>
<dbReference type="Pfam" id="PF00817">
    <property type="entry name" value="IMS"/>
    <property type="match status" value="1"/>
</dbReference>
<evidence type="ECO:0000259" key="6">
    <source>
        <dbReference type="PROSITE" id="PS50173"/>
    </source>
</evidence>
<dbReference type="Proteomes" id="UP000266206">
    <property type="component" value="Unassembled WGS sequence"/>
</dbReference>
<keyword evidence="4" id="KW-0234">DNA repair</keyword>
<dbReference type="Pfam" id="PF11798">
    <property type="entry name" value="IMS_HHH"/>
    <property type="match status" value="1"/>
</dbReference>
<dbReference type="GO" id="GO:0009432">
    <property type="term" value="P:SOS response"/>
    <property type="evidence" value="ECO:0007669"/>
    <property type="project" value="UniProtKB-KW"/>
</dbReference>
<dbReference type="GO" id="GO:0042276">
    <property type="term" value="P:error-prone translesion synthesis"/>
    <property type="evidence" value="ECO:0007669"/>
    <property type="project" value="TreeGrafter"/>
</dbReference>
<dbReference type="SUPFAM" id="SSF56672">
    <property type="entry name" value="DNA/RNA polymerases"/>
    <property type="match status" value="1"/>
</dbReference>
<dbReference type="GO" id="GO:0005829">
    <property type="term" value="C:cytosol"/>
    <property type="evidence" value="ECO:0007669"/>
    <property type="project" value="TreeGrafter"/>
</dbReference>
<dbReference type="InterPro" id="IPR001126">
    <property type="entry name" value="UmuC"/>
</dbReference>
<dbReference type="InterPro" id="IPR024728">
    <property type="entry name" value="PolY_HhH_motif"/>
</dbReference>
<dbReference type="GO" id="GO:0003887">
    <property type="term" value="F:DNA-directed DNA polymerase activity"/>
    <property type="evidence" value="ECO:0007669"/>
    <property type="project" value="TreeGrafter"/>
</dbReference>
<evidence type="ECO:0000313" key="8">
    <source>
        <dbReference type="Proteomes" id="UP000266206"/>
    </source>
</evidence>
<dbReference type="InterPro" id="IPR043502">
    <property type="entry name" value="DNA/RNA_pol_sf"/>
</dbReference>
<dbReference type="PANTHER" id="PTHR11076:SF34">
    <property type="entry name" value="PROTEIN UMUC"/>
    <property type="match status" value="1"/>
</dbReference>
<keyword evidence="2" id="KW-0227">DNA damage</keyword>
<dbReference type="InterPro" id="IPR025188">
    <property type="entry name" value="DUF4113"/>
</dbReference>
<dbReference type="Pfam" id="PF13438">
    <property type="entry name" value="DUF4113"/>
    <property type="match status" value="1"/>
</dbReference>
<dbReference type="PANTHER" id="PTHR11076">
    <property type="entry name" value="DNA REPAIR POLYMERASE UMUC / TRANSFERASE FAMILY MEMBER"/>
    <property type="match status" value="1"/>
</dbReference>
<dbReference type="EMBL" id="NQYH01000005">
    <property type="protein sequence ID" value="RIY41102.1"/>
    <property type="molecule type" value="Genomic_DNA"/>
</dbReference>
<evidence type="ECO:0000256" key="4">
    <source>
        <dbReference type="ARBA" id="ARBA00023204"/>
    </source>
</evidence>
<dbReference type="Gene3D" id="3.40.1170.60">
    <property type="match status" value="1"/>
</dbReference>
<dbReference type="Pfam" id="PF11799">
    <property type="entry name" value="IMS_C"/>
    <property type="match status" value="1"/>
</dbReference>
<evidence type="ECO:0000256" key="2">
    <source>
        <dbReference type="ARBA" id="ARBA00022763"/>
    </source>
</evidence>
<dbReference type="RefSeq" id="WP_119516103.1">
    <property type="nucleotide sequence ID" value="NZ_NQYH01000005.1"/>
</dbReference>
<proteinExistence type="inferred from homology"/>
<dbReference type="GO" id="GO:0006281">
    <property type="term" value="P:DNA repair"/>
    <property type="evidence" value="ECO:0007669"/>
    <property type="project" value="UniProtKB-KW"/>
</dbReference>
<evidence type="ECO:0000256" key="3">
    <source>
        <dbReference type="ARBA" id="ARBA00023199"/>
    </source>
</evidence>
<name>A0A3A1YSB0_9BURK</name>
<dbReference type="CDD" id="cd01700">
    <property type="entry name" value="PolY_Pol_V_umuC"/>
    <property type="match status" value="1"/>
</dbReference>
<dbReference type="PROSITE" id="PS50173">
    <property type="entry name" value="UMUC"/>
    <property type="match status" value="1"/>
</dbReference>
<dbReference type="InterPro" id="IPR043128">
    <property type="entry name" value="Rev_trsase/Diguanyl_cyclase"/>
</dbReference>
<dbReference type="Gene3D" id="1.10.150.20">
    <property type="entry name" value="5' to 3' exonuclease, C-terminal subdomain"/>
    <property type="match status" value="1"/>
</dbReference>
<dbReference type="InterPro" id="IPR050116">
    <property type="entry name" value="DNA_polymerase-Y"/>
</dbReference>
<evidence type="ECO:0000313" key="7">
    <source>
        <dbReference type="EMBL" id="RIY41102.1"/>
    </source>
</evidence>
<feature type="domain" description="UmuC" evidence="6">
    <location>
        <begin position="11"/>
        <end position="196"/>
    </location>
</feature>
<evidence type="ECO:0000256" key="5">
    <source>
        <dbReference type="ARBA" id="ARBA00023236"/>
    </source>
</evidence>
<dbReference type="GO" id="GO:0003684">
    <property type="term" value="F:damaged DNA binding"/>
    <property type="evidence" value="ECO:0007669"/>
    <property type="project" value="InterPro"/>
</dbReference>
<keyword evidence="5" id="KW-0742">SOS response</keyword>
<dbReference type="Gene3D" id="3.30.70.270">
    <property type="match status" value="1"/>
</dbReference>
<reference evidence="7 8" key="1">
    <citation type="submission" date="2017-08" db="EMBL/GenBank/DDBJ databases">
        <title>Pusillimonas indicus sp. nov., a member of the family Alcaligenaceae isolated from surface seawater.</title>
        <authorList>
            <person name="Li J."/>
        </authorList>
    </citation>
    <scope>NUCLEOTIDE SEQUENCE [LARGE SCALE GENOMIC DNA]</scope>
    <source>
        <strain evidence="7 8">L52-1-41</strain>
    </source>
</reference>
<gene>
    <name evidence="7" type="ORF">CJP73_08110</name>
</gene>
<sequence>MDIEKSQPQRIALIDGNSFYCSCERVMRPSLEGKPLVVLSNNDGCAIARTQEAKDLGIKMGAPWFKIRHLADSHGLVALSANFSLYGDLSQRMMNVIGQFSPRQEIYSIDESFLDLTGIEGSGRELGGAIRQRVRQWVGIPTCVGIGPTKTLAKLANHLAKKVPRLQGVCDLARLDQPARLKAMRHVPIEDVWGVGRRLAPALQAMGIYTAADLARQNPNQIQAQFSVVLAKTVKELDGQDCVQWEDAPPAKQQIMCSRSFGRPVTELADLKQALAVFTERAAHKLRLQQCVTQAIQVFIRTSPFRDGPKYTGSTVIQVRPTQSSSEMIQAVTRALAKIYRPHYLYAKAGVCLLDICAQSSLQAQPGLFDTLDESGTPGACEALMGVMDHINTRYGRSTLVSAQALSNEVAPWQMRQERMTPAYTTDWNQVVEIWR</sequence>
<comment type="similarity">
    <text evidence="1">Belongs to the DNA polymerase type-Y family.</text>
</comment>
<dbReference type="InterPro" id="IPR017961">
    <property type="entry name" value="DNA_pol_Y-fam_little_finger"/>
</dbReference>